<dbReference type="EMBL" id="BAAALS010000108">
    <property type="protein sequence ID" value="GAA1780692.1"/>
    <property type="molecule type" value="Genomic_DNA"/>
</dbReference>
<gene>
    <name evidence="1" type="ORF">GCM10009681_57670</name>
</gene>
<evidence type="ECO:0000313" key="2">
    <source>
        <dbReference type="Proteomes" id="UP001500655"/>
    </source>
</evidence>
<keyword evidence="2" id="KW-1185">Reference proteome</keyword>
<name>A0ABP4XLF3_9ACTN</name>
<dbReference type="Proteomes" id="UP001500655">
    <property type="component" value="Unassembled WGS sequence"/>
</dbReference>
<dbReference type="RefSeq" id="WP_030901151.1">
    <property type="nucleotide sequence ID" value="NZ_BAAALS010000108.1"/>
</dbReference>
<comment type="caution">
    <text evidence="1">The sequence shown here is derived from an EMBL/GenBank/DDBJ whole genome shotgun (WGS) entry which is preliminary data.</text>
</comment>
<sequence>MDTKPLETRCDNCAQSRPVFLYEPNCGIHLGAGGFTCPWCAIDRQPLLCTPCWSARKEREEADPALNSEAEVMERICAANRRYAKKRDADRAVCEGIAKATEERSS</sequence>
<protein>
    <submittedName>
        <fullName evidence="1">Uncharacterized protein</fullName>
    </submittedName>
</protein>
<proteinExistence type="predicted"/>
<organism evidence="1 2">
    <name type="scientific">Luedemannella helvata</name>
    <dbReference type="NCBI Taxonomy" id="349315"/>
    <lineage>
        <taxon>Bacteria</taxon>
        <taxon>Bacillati</taxon>
        <taxon>Actinomycetota</taxon>
        <taxon>Actinomycetes</taxon>
        <taxon>Micromonosporales</taxon>
        <taxon>Micromonosporaceae</taxon>
        <taxon>Luedemannella</taxon>
    </lineage>
</organism>
<accession>A0ABP4XLF3</accession>
<reference evidence="2" key="1">
    <citation type="journal article" date="2019" name="Int. J. Syst. Evol. Microbiol.">
        <title>The Global Catalogue of Microorganisms (GCM) 10K type strain sequencing project: providing services to taxonomists for standard genome sequencing and annotation.</title>
        <authorList>
            <consortium name="The Broad Institute Genomics Platform"/>
            <consortium name="The Broad Institute Genome Sequencing Center for Infectious Disease"/>
            <person name="Wu L."/>
            <person name="Ma J."/>
        </authorList>
    </citation>
    <scope>NUCLEOTIDE SEQUENCE [LARGE SCALE GENOMIC DNA]</scope>
    <source>
        <strain evidence="2">JCM 13249</strain>
    </source>
</reference>
<evidence type="ECO:0000313" key="1">
    <source>
        <dbReference type="EMBL" id="GAA1780692.1"/>
    </source>
</evidence>